<feature type="compositionally biased region" description="Basic and acidic residues" evidence="1">
    <location>
        <begin position="105"/>
        <end position="124"/>
    </location>
</feature>
<accession>A0A6J0N892</accession>
<feature type="compositionally biased region" description="Basic residues" evidence="1">
    <location>
        <begin position="1"/>
        <end position="10"/>
    </location>
</feature>
<evidence type="ECO:0000313" key="3">
    <source>
        <dbReference type="RefSeq" id="XP_018480416.1"/>
    </source>
</evidence>
<reference evidence="3" key="2">
    <citation type="submission" date="2025-08" db="UniProtKB">
        <authorList>
            <consortium name="RefSeq"/>
        </authorList>
    </citation>
    <scope>IDENTIFICATION</scope>
    <source>
        <tissue evidence="3">Leaf</tissue>
    </source>
</reference>
<gene>
    <name evidence="3" type="primary">LOC108851474</name>
</gene>
<dbReference type="PANTHER" id="PTHR37218">
    <property type="entry name" value="COILED-COIL PROTEIN"/>
    <property type="match status" value="1"/>
</dbReference>
<organism evidence="2 3">
    <name type="scientific">Raphanus sativus</name>
    <name type="common">Radish</name>
    <name type="synonym">Raphanus raphanistrum var. sativus</name>
    <dbReference type="NCBI Taxonomy" id="3726"/>
    <lineage>
        <taxon>Eukaryota</taxon>
        <taxon>Viridiplantae</taxon>
        <taxon>Streptophyta</taxon>
        <taxon>Embryophyta</taxon>
        <taxon>Tracheophyta</taxon>
        <taxon>Spermatophyta</taxon>
        <taxon>Magnoliopsida</taxon>
        <taxon>eudicotyledons</taxon>
        <taxon>Gunneridae</taxon>
        <taxon>Pentapetalae</taxon>
        <taxon>rosids</taxon>
        <taxon>malvids</taxon>
        <taxon>Brassicales</taxon>
        <taxon>Brassicaceae</taxon>
        <taxon>Brassiceae</taxon>
        <taxon>Raphanus</taxon>
    </lineage>
</organism>
<dbReference type="AlphaFoldDB" id="A0A6J0N892"/>
<keyword evidence="2" id="KW-1185">Reference proteome</keyword>
<feature type="compositionally biased region" description="Basic residues" evidence="1">
    <location>
        <begin position="150"/>
        <end position="169"/>
    </location>
</feature>
<sequence>MGGKGKKRREKNYLAAHGGPARLPPPPDRSKQDALPSKLRVLMNYTSPPPPQDSTKQQVVVEKKEKNSKAGVVVGAAKNVKSGSEAKSETKAVGEGKSEGYTTSSDHENDGDDIKLNNKGGDEKKKKKRKRSEIKDLRFEQELAELDGRSKRKERKKKYWEAKKQKKNKGKTEDTLRENFPKHEQIRFGDVVQAPPKLAVVPKARKTPMSASKERLRLEAIEAYRSRNGWTSRPGVQIPTVTMQ</sequence>
<dbReference type="PANTHER" id="PTHR37218:SF2">
    <property type="entry name" value="COILED-COIL PROTEIN"/>
    <property type="match status" value="1"/>
</dbReference>
<evidence type="ECO:0000313" key="2">
    <source>
        <dbReference type="Proteomes" id="UP000504610"/>
    </source>
</evidence>
<feature type="compositionally biased region" description="Low complexity" evidence="1">
    <location>
        <begin position="69"/>
        <end position="83"/>
    </location>
</feature>
<dbReference type="RefSeq" id="XP_018480416.1">
    <property type="nucleotide sequence ID" value="XM_018624914.2"/>
</dbReference>
<feature type="compositionally biased region" description="Basic and acidic residues" evidence="1">
    <location>
        <begin position="84"/>
        <end position="98"/>
    </location>
</feature>
<dbReference type="KEGG" id="rsz:108851474"/>
<dbReference type="OrthoDB" id="673745at2759"/>
<reference evidence="2" key="1">
    <citation type="journal article" date="2019" name="Database">
        <title>The radish genome database (RadishGD): an integrated information resource for radish genomics.</title>
        <authorList>
            <person name="Yu H.J."/>
            <person name="Baek S."/>
            <person name="Lee Y.J."/>
            <person name="Cho A."/>
            <person name="Mun J.H."/>
        </authorList>
    </citation>
    <scope>NUCLEOTIDE SEQUENCE [LARGE SCALE GENOMIC DNA]</scope>
    <source>
        <strain evidence="2">cv. WK10039</strain>
    </source>
</reference>
<proteinExistence type="predicted"/>
<feature type="compositionally biased region" description="Basic and acidic residues" evidence="1">
    <location>
        <begin position="170"/>
        <end position="181"/>
    </location>
</feature>
<evidence type="ECO:0000256" key="1">
    <source>
        <dbReference type="SAM" id="MobiDB-lite"/>
    </source>
</evidence>
<dbReference type="GeneID" id="108851474"/>
<name>A0A6J0N892_RAPSA</name>
<dbReference type="Proteomes" id="UP000504610">
    <property type="component" value="Chromosome 4"/>
</dbReference>
<feature type="compositionally biased region" description="Basic and acidic residues" evidence="1">
    <location>
        <begin position="133"/>
        <end position="149"/>
    </location>
</feature>
<protein>
    <submittedName>
        <fullName evidence="3">Nucleolar protein 58</fullName>
    </submittedName>
</protein>
<feature type="region of interest" description="Disordered" evidence="1">
    <location>
        <begin position="1"/>
        <end position="181"/>
    </location>
</feature>